<keyword evidence="2" id="KW-1185">Reference proteome</keyword>
<sequence length="59" mass="6869">MPFSEAREISNAKVLPNKLLLNFHKHTCVQLLQLYTLKKEEALEIDLQTNYAKKVLRDA</sequence>
<organism evidence="1 2">
    <name type="scientific">Planoprotostelium fungivorum</name>
    <dbReference type="NCBI Taxonomy" id="1890364"/>
    <lineage>
        <taxon>Eukaryota</taxon>
        <taxon>Amoebozoa</taxon>
        <taxon>Evosea</taxon>
        <taxon>Variosea</taxon>
        <taxon>Cavosteliida</taxon>
        <taxon>Cavosteliaceae</taxon>
        <taxon>Planoprotostelium</taxon>
    </lineage>
</organism>
<evidence type="ECO:0000313" key="1">
    <source>
        <dbReference type="EMBL" id="PRP87087.1"/>
    </source>
</evidence>
<name>A0A2P6NSZ8_9EUKA</name>
<accession>A0A2P6NSZ8</accession>
<dbReference type="Proteomes" id="UP000241769">
    <property type="component" value="Unassembled WGS sequence"/>
</dbReference>
<proteinExistence type="predicted"/>
<protein>
    <submittedName>
        <fullName evidence="1">Uncharacterized protein</fullName>
    </submittedName>
</protein>
<comment type="caution">
    <text evidence="1">The sequence shown here is derived from an EMBL/GenBank/DDBJ whole genome shotgun (WGS) entry which is preliminary data.</text>
</comment>
<evidence type="ECO:0000313" key="2">
    <source>
        <dbReference type="Proteomes" id="UP000241769"/>
    </source>
</evidence>
<dbReference type="EMBL" id="MDYQ01000023">
    <property type="protein sequence ID" value="PRP87087.1"/>
    <property type="molecule type" value="Genomic_DNA"/>
</dbReference>
<dbReference type="InParanoid" id="A0A2P6NSZ8"/>
<dbReference type="AlphaFoldDB" id="A0A2P6NSZ8"/>
<reference evidence="1 2" key="1">
    <citation type="journal article" date="2018" name="Genome Biol. Evol.">
        <title>Multiple Roots of Fruiting Body Formation in Amoebozoa.</title>
        <authorList>
            <person name="Hillmann F."/>
            <person name="Forbes G."/>
            <person name="Novohradska S."/>
            <person name="Ferling I."/>
            <person name="Riege K."/>
            <person name="Groth M."/>
            <person name="Westermann M."/>
            <person name="Marz M."/>
            <person name="Spaller T."/>
            <person name="Winckler T."/>
            <person name="Schaap P."/>
            <person name="Glockner G."/>
        </authorList>
    </citation>
    <scope>NUCLEOTIDE SEQUENCE [LARGE SCALE GENOMIC DNA]</scope>
    <source>
        <strain evidence="1 2">Jena</strain>
    </source>
</reference>
<gene>
    <name evidence="1" type="ORF">PROFUN_04823</name>
</gene>